<accession>A0A6N7IW83</accession>
<name>A0A6N7IW83_9FIRM</name>
<dbReference type="EC" id="4.1.2.14" evidence="6"/>
<dbReference type="InterPro" id="IPR013785">
    <property type="entry name" value="Aldolase_TIM"/>
</dbReference>
<dbReference type="GO" id="GO:0008700">
    <property type="term" value="F:(R,S)-4-hydroxy-2-oxoglutarate aldolase activity"/>
    <property type="evidence" value="ECO:0007669"/>
    <property type="project" value="UniProtKB-EC"/>
</dbReference>
<dbReference type="CDD" id="cd00452">
    <property type="entry name" value="KDPG_aldolase"/>
    <property type="match status" value="1"/>
</dbReference>
<dbReference type="InterPro" id="IPR000887">
    <property type="entry name" value="Aldlse_KDPG_KHG"/>
</dbReference>
<dbReference type="Gene3D" id="3.20.20.70">
    <property type="entry name" value="Aldolase class I"/>
    <property type="match status" value="1"/>
</dbReference>
<organism evidence="6 7">
    <name type="scientific">Desulfofundulus thermobenzoicus</name>
    <dbReference type="NCBI Taxonomy" id="29376"/>
    <lineage>
        <taxon>Bacteria</taxon>
        <taxon>Bacillati</taxon>
        <taxon>Bacillota</taxon>
        <taxon>Clostridia</taxon>
        <taxon>Eubacteriales</taxon>
        <taxon>Peptococcaceae</taxon>
        <taxon>Desulfofundulus</taxon>
    </lineage>
</organism>
<comment type="pathway">
    <text evidence="1">Carbohydrate acid metabolism.</text>
</comment>
<sequence length="216" mass="23223">MLRKYELLNRILDCGIVAVVRADNPEKAFKVAEAVRQGGISAIEITMTVPGAVEVIKELVHKFNANEMVIGAGTVLDAESARLAILAGAEFIVSPHLNPDMVRMCRRYQKICMPGAMSVREVVECMEMGADVVKIFPGSLFGPGIIKAIKGPLPQAPLLPTGGVNLENVGEWIRAGAVAVGVGSELTKKGLAENNYELITQTAKAFVEKIKQARQQ</sequence>
<gene>
    <name evidence="6" type="primary">eda</name>
    <name evidence="6" type="ORF">GFC01_16010</name>
</gene>
<dbReference type="AlphaFoldDB" id="A0A6N7IW83"/>
<proteinExistence type="inferred from homology"/>
<dbReference type="GO" id="GO:0008675">
    <property type="term" value="F:2-dehydro-3-deoxy-phosphogluconate aldolase activity"/>
    <property type="evidence" value="ECO:0007669"/>
    <property type="project" value="UniProtKB-EC"/>
</dbReference>
<evidence type="ECO:0000313" key="6">
    <source>
        <dbReference type="EMBL" id="MQL53737.1"/>
    </source>
</evidence>
<dbReference type="PANTHER" id="PTHR30246:SF1">
    <property type="entry name" value="2-DEHYDRO-3-DEOXY-6-PHOSPHOGALACTONATE ALDOLASE-RELATED"/>
    <property type="match status" value="1"/>
</dbReference>
<dbReference type="NCBIfam" id="NF005119">
    <property type="entry name" value="PRK06552.1"/>
    <property type="match status" value="1"/>
</dbReference>
<dbReference type="PANTHER" id="PTHR30246">
    <property type="entry name" value="2-KETO-3-DEOXY-6-PHOSPHOGLUCONATE ALDOLASE"/>
    <property type="match status" value="1"/>
</dbReference>
<comment type="caution">
    <text evidence="6">The sequence shown here is derived from an EMBL/GenBank/DDBJ whole genome shotgun (WGS) entry which is preliminary data.</text>
</comment>
<evidence type="ECO:0000256" key="1">
    <source>
        <dbReference type="ARBA" id="ARBA00004761"/>
    </source>
</evidence>
<keyword evidence="7" id="KW-1185">Reference proteome</keyword>
<dbReference type="EMBL" id="WHYR01000064">
    <property type="protein sequence ID" value="MQL53737.1"/>
    <property type="molecule type" value="Genomic_DNA"/>
</dbReference>
<evidence type="ECO:0000256" key="2">
    <source>
        <dbReference type="ARBA" id="ARBA00006906"/>
    </source>
</evidence>
<comment type="similarity">
    <text evidence="2">Belongs to the KHG/KDPG aldolase family.</text>
</comment>
<reference evidence="6 7" key="1">
    <citation type="submission" date="2019-10" db="EMBL/GenBank/DDBJ databases">
        <title>Comparative genomics of sulfur disproportionating microorganisms.</title>
        <authorList>
            <person name="Ward L.M."/>
            <person name="Bertran E."/>
            <person name="Johnston D."/>
        </authorList>
    </citation>
    <scope>NUCLEOTIDE SEQUENCE [LARGE SCALE GENOMIC DNA]</scope>
    <source>
        <strain evidence="6 7">DSM 14055</strain>
    </source>
</reference>
<evidence type="ECO:0000256" key="4">
    <source>
        <dbReference type="ARBA" id="ARBA00023239"/>
    </source>
</evidence>
<dbReference type="RefSeq" id="WP_341474052.1">
    <property type="nucleotide sequence ID" value="NZ_WHYR01000064.1"/>
</dbReference>
<evidence type="ECO:0000256" key="3">
    <source>
        <dbReference type="ARBA" id="ARBA00011233"/>
    </source>
</evidence>
<dbReference type="NCBIfam" id="TIGR01182">
    <property type="entry name" value="eda"/>
    <property type="match status" value="1"/>
</dbReference>
<comment type="subunit">
    <text evidence="3">Homotrimer.</text>
</comment>
<dbReference type="EC" id="4.1.3.16" evidence="6"/>
<dbReference type="SUPFAM" id="SSF51569">
    <property type="entry name" value="Aldolase"/>
    <property type="match status" value="1"/>
</dbReference>
<keyword evidence="5" id="KW-0119">Carbohydrate metabolism</keyword>
<protein>
    <submittedName>
        <fullName evidence="6">Bifunctional 4-hydroxy-2-oxoglutarate aldolase/2-dehydro-3-deoxy-phosphogluconate aldolase</fullName>
        <ecNumber evidence="6">4.1.2.14</ecNumber>
        <ecNumber evidence="6">4.1.3.16</ecNumber>
    </submittedName>
</protein>
<evidence type="ECO:0000256" key="5">
    <source>
        <dbReference type="ARBA" id="ARBA00023277"/>
    </source>
</evidence>
<keyword evidence="4 6" id="KW-0456">Lyase</keyword>
<dbReference type="Proteomes" id="UP000441717">
    <property type="component" value="Unassembled WGS sequence"/>
</dbReference>
<dbReference type="Pfam" id="PF01081">
    <property type="entry name" value="Aldolase"/>
    <property type="match status" value="1"/>
</dbReference>
<evidence type="ECO:0000313" key="7">
    <source>
        <dbReference type="Proteomes" id="UP000441717"/>
    </source>
</evidence>